<keyword evidence="2" id="KW-1185">Reference proteome</keyword>
<evidence type="ECO:0000313" key="1">
    <source>
        <dbReference type="EMBL" id="PIO26587.1"/>
    </source>
</evidence>
<reference evidence="2" key="1">
    <citation type="journal article" date="2017" name="Nat. Commun.">
        <title>The North American bullfrog draft genome provides insight into hormonal regulation of long noncoding RNA.</title>
        <authorList>
            <person name="Hammond S.A."/>
            <person name="Warren R.L."/>
            <person name="Vandervalk B.P."/>
            <person name="Kucuk E."/>
            <person name="Khan H."/>
            <person name="Gibb E.A."/>
            <person name="Pandoh P."/>
            <person name="Kirk H."/>
            <person name="Zhao Y."/>
            <person name="Jones M."/>
            <person name="Mungall A.J."/>
            <person name="Coope R."/>
            <person name="Pleasance S."/>
            <person name="Moore R.A."/>
            <person name="Holt R.A."/>
            <person name="Round J.M."/>
            <person name="Ohora S."/>
            <person name="Walle B.V."/>
            <person name="Veldhoen N."/>
            <person name="Helbing C.C."/>
            <person name="Birol I."/>
        </authorList>
    </citation>
    <scope>NUCLEOTIDE SEQUENCE [LARGE SCALE GENOMIC DNA]</scope>
</reference>
<evidence type="ECO:0000313" key="2">
    <source>
        <dbReference type="Proteomes" id="UP000228934"/>
    </source>
</evidence>
<gene>
    <name evidence="1" type="ORF">AB205_0100760</name>
</gene>
<dbReference type="Proteomes" id="UP000228934">
    <property type="component" value="Unassembled WGS sequence"/>
</dbReference>
<sequence>MPPAESLLTSGALSGVSPYIRCPPTESLLTSGAPSRVSLYIRCP</sequence>
<protein>
    <submittedName>
        <fullName evidence="1">Uncharacterized protein</fullName>
    </submittedName>
</protein>
<accession>A0A2G9RFE1</accession>
<dbReference type="OrthoDB" id="10209560at2759"/>
<proteinExistence type="predicted"/>
<organism evidence="1 2">
    <name type="scientific">Aquarana catesbeiana</name>
    <name type="common">American bullfrog</name>
    <name type="synonym">Rana catesbeiana</name>
    <dbReference type="NCBI Taxonomy" id="8400"/>
    <lineage>
        <taxon>Eukaryota</taxon>
        <taxon>Metazoa</taxon>
        <taxon>Chordata</taxon>
        <taxon>Craniata</taxon>
        <taxon>Vertebrata</taxon>
        <taxon>Euteleostomi</taxon>
        <taxon>Amphibia</taxon>
        <taxon>Batrachia</taxon>
        <taxon>Anura</taxon>
        <taxon>Neobatrachia</taxon>
        <taxon>Ranoidea</taxon>
        <taxon>Ranidae</taxon>
        <taxon>Aquarana</taxon>
    </lineage>
</organism>
<name>A0A2G9RFE1_AQUCT</name>
<dbReference type="AlphaFoldDB" id="A0A2G9RFE1"/>
<dbReference type="EMBL" id="KV942494">
    <property type="protein sequence ID" value="PIO26587.1"/>
    <property type="molecule type" value="Genomic_DNA"/>
</dbReference>